<organism evidence="4 5">
    <name type="scientific">Acidianus manzaensis</name>
    <dbReference type="NCBI Taxonomy" id="282676"/>
    <lineage>
        <taxon>Archaea</taxon>
        <taxon>Thermoproteota</taxon>
        <taxon>Thermoprotei</taxon>
        <taxon>Sulfolobales</taxon>
        <taxon>Sulfolobaceae</taxon>
        <taxon>Acidianus</taxon>
    </lineage>
</organism>
<dbReference type="STRING" id="282676.B6F84_02140"/>
<dbReference type="OrthoDB" id="31494at2157"/>
<dbReference type="SUPFAM" id="SSF55326">
    <property type="entry name" value="PurM N-terminal domain-like"/>
    <property type="match status" value="1"/>
</dbReference>
<dbReference type="RefSeq" id="WP_148690698.1">
    <property type="nucleotide sequence ID" value="NZ_CP020477.1"/>
</dbReference>
<reference evidence="4 5" key="1">
    <citation type="submission" date="2017-03" db="EMBL/GenBank/DDBJ databases">
        <title>Sulfur activation and transportation mechanism of thermophilic Archaea Acidianus manzaensis YN-25.</title>
        <authorList>
            <person name="Ma Y."/>
            <person name="Yang Y."/>
            <person name="Xia J."/>
        </authorList>
    </citation>
    <scope>NUCLEOTIDE SEQUENCE [LARGE SCALE GENOMIC DNA]</scope>
    <source>
        <strain evidence="4 5">YN-25</strain>
    </source>
</reference>
<dbReference type="InterPro" id="IPR036921">
    <property type="entry name" value="PurM-like_N_sf"/>
</dbReference>
<dbReference type="EMBL" id="CP020477">
    <property type="protein sequence ID" value="ARM74944.1"/>
    <property type="molecule type" value="Genomic_DNA"/>
</dbReference>
<proteinExistence type="inferred from homology"/>
<dbReference type="PIRSF" id="PIRSF005644">
    <property type="entry name" value="Hdrgns_mtr_HypE"/>
    <property type="match status" value="1"/>
</dbReference>
<keyword evidence="5" id="KW-1185">Reference proteome</keyword>
<dbReference type="Pfam" id="PF02769">
    <property type="entry name" value="AIRS_C"/>
    <property type="match status" value="1"/>
</dbReference>
<dbReference type="GeneID" id="41589681"/>
<dbReference type="AlphaFoldDB" id="A0A1W6JXK5"/>
<dbReference type="InterPro" id="IPR036676">
    <property type="entry name" value="PurM-like_C_sf"/>
</dbReference>
<name>A0A1W6JXK5_9CREN</name>
<dbReference type="InterPro" id="IPR011854">
    <property type="entry name" value="HypE"/>
</dbReference>
<accession>A0A1W6JXK5</accession>
<evidence type="ECO:0000259" key="2">
    <source>
        <dbReference type="Pfam" id="PF00586"/>
    </source>
</evidence>
<dbReference type="Proteomes" id="UP000193404">
    <property type="component" value="Chromosome"/>
</dbReference>
<dbReference type="PANTHER" id="PTHR30303">
    <property type="entry name" value="HYDROGENASE ISOENZYMES FORMATION PROTEIN HYPE"/>
    <property type="match status" value="1"/>
</dbReference>
<dbReference type="Gene3D" id="3.30.1330.10">
    <property type="entry name" value="PurM-like, N-terminal domain"/>
    <property type="match status" value="1"/>
</dbReference>
<dbReference type="GO" id="GO:0051604">
    <property type="term" value="P:protein maturation"/>
    <property type="evidence" value="ECO:0007669"/>
    <property type="project" value="TreeGrafter"/>
</dbReference>
<evidence type="ECO:0000256" key="1">
    <source>
        <dbReference type="ARBA" id="ARBA00006243"/>
    </source>
</evidence>
<evidence type="ECO:0000313" key="5">
    <source>
        <dbReference type="Proteomes" id="UP000193404"/>
    </source>
</evidence>
<comment type="similarity">
    <text evidence="1">Belongs to the HypE family.</text>
</comment>
<evidence type="ECO:0000313" key="4">
    <source>
        <dbReference type="EMBL" id="ARM74944.1"/>
    </source>
</evidence>
<feature type="domain" description="PurM-like C-terminal" evidence="3">
    <location>
        <begin position="141"/>
        <end position="287"/>
    </location>
</feature>
<dbReference type="Pfam" id="PF00586">
    <property type="entry name" value="AIRS"/>
    <property type="match status" value="1"/>
</dbReference>
<dbReference type="KEGG" id="aman:B6F84_02140"/>
<dbReference type="Gene3D" id="3.90.650.10">
    <property type="entry name" value="PurM-like C-terminal domain"/>
    <property type="match status" value="1"/>
</dbReference>
<dbReference type="InterPro" id="IPR016188">
    <property type="entry name" value="PurM-like_N"/>
</dbReference>
<dbReference type="PANTHER" id="PTHR30303:SF4">
    <property type="entry name" value="HYDROGENASE EXPRESSION_FORMATION PROTEIN HYPE"/>
    <property type="match status" value="1"/>
</dbReference>
<gene>
    <name evidence="4" type="ORF">B6F84_02140</name>
</gene>
<sequence>MSFGKIPIRDFLYKIKSGNCEICPSIGEDAGIVKTNDQYIVTHSDPITESSIDPGFLSVAVACNDINMKGVKCKWILSTLLLSSKNSLDKIISGINYACERIGCSVIGGHTEVVKDLPRDIVVTTAFSTTNKVISAKNANDGDYIVVVGSIGIEGTWILASEFSDLLLKEGIEKNMIENAQKFKNDIIIQDKALLVSDFAIGMHDATEGGVYQAILEISKLSGLKAKVNPNLFPIREETEIITRRLKINPFTLVSSGSFVVITRHPEEILKRVNEARVVGRLIKGEPELQVEGVGTYRDDFREELVEFESNYNGWR</sequence>
<dbReference type="SUPFAM" id="SSF56042">
    <property type="entry name" value="PurM C-terminal domain-like"/>
    <property type="match status" value="1"/>
</dbReference>
<evidence type="ECO:0000259" key="3">
    <source>
        <dbReference type="Pfam" id="PF02769"/>
    </source>
</evidence>
<feature type="domain" description="PurM-like N-terminal" evidence="2">
    <location>
        <begin position="27"/>
        <end position="123"/>
    </location>
</feature>
<protein>
    <submittedName>
        <fullName evidence="4">AIR synthase</fullName>
    </submittedName>
</protein>
<dbReference type="InterPro" id="IPR010918">
    <property type="entry name" value="PurM-like_C_dom"/>
</dbReference>